<name>A0ABM5UZM7_9BURK</name>
<proteinExistence type="inferred from homology"/>
<keyword evidence="11" id="KW-1185">Reference proteome</keyword>
<comment type="similarity">
    <text evidence="1">Belongs to the sigma-70 factor family. ECF subfamily.</text>
</comment>
<dbReference type="RefSeq" id="WP_053196342.1">
    <property type="nucleotide sequence ID" value="NZ_CP011409.1"/>
</dbReference>
<dbReference type="SUPFAM" id="SSF54427">
    <property type="entry name" value="NTF2-like"/>
    <property type="match status" value="1"/>
</dbReference>
<evidence type="ECO:0000259" key="9">
    <source>
        <dbReference type="Pfam" id="PF12680"/>
    </source>
</evidence>
<evidence type="ECO:0000256" key="4">
    <source>
        <dbReference type="ARBA" id="ARBA00023082"/>
    </source>
</evidence>
<dbReference type="Gene3D" id="1.10.1740.10">
    <property type="match status" value="1"/>
</dbReference>
<evidence type="ECO:0000256" key="2">
    <source>
        <dbReference type="ARBA" id="ARBA00011344"/>
    </source>
</evidence>
<dbReference type="InterPro" id="IPR036388">
    <property type="entry name" value="WH-like_DNA-bd_sf"/>
</dbReference>
<keyword evidence="5" id="KW-0238">DNA-binding</keyword>
<sequence length="297" mass="33411">MPDQQEARLLFEQRLGELRPRLHRYCARMAGSAVDGEDIVQETLIKAVEAFGRDPIDNTESWLFRIAHNAATDFLRRRRRQQAVHSEEEPEMIVDESASAVSRHAATAALRTFMHLPVAQRGAVILMDVLGYSLQEMRDITGLTVPAVKAALHRGRVRLRELAASPGEPPSLDDAELRRLARYADCFNAHDFDAVRNMLADDVALELVSRTRRSGRKEVSQYFSNYAGIGDWRLIPGLVDGRPALLVLDPARPEAPPSYFVIVEWKDGQVVRIRDFRHARYVAECAGMSPANLSEKT</sequence>
<dbReference type="Pfam" id="PF12680">
    <property type="entry name" value="SnoaL_2"/>
    <property type="match status" value="1"/>
</dbReference>
<dbReference type="InterPro" id="IPR013324">
    <property type="entry name" value="RNA_pol_sigma_r3/r4-like"/>
</dbReference>
<evidence type="ECO:0000256" key="3">
    <source>
        <dbReference type="ARBA" id="ARBA00023015"/>
    </source>
</evidence>
<dbReference type="Pfam" id="PF08281">
    <property type="entry name" value="Sigma70_r4_2"/>
    <property type="match status" value="1"/>
</dbReference>
<evidence type="ECO:0000313" key="10">
    <source>
        <dbReference type="EMBL" id="AKZ62584.1"/>
    </source>
</evidence>
<dbReference type="PANTHER" id="PTHR43133:SF8">
    <property type="entry name" value="RNA POLYMERASE SIGMA FACTOR HI_1459-RELATED"/>
    <property type="match status" value="1"/>
</dbReference>
<dbReference type="InterPro" id="IPR037401">
    <property type="entry name" value="SnoaL-like"/>
</dbReference>
<dbReference type="InterPro" id="IPR007627">
    <property type="entry name" value="RNA_pol_sigma70_r2"/>
</dbReference>
<dbReference type="EMBL" id="CP011409">
    <property type="protein sequence ID" value="AKZ62584.1"/>
    <property type="molecule type" value="Genomic_DNA"/>
</dbReference>
<feature type="domain" description="SnoaL-like" evidence="9">
    <location>
        <begin position="181"/>
        <end position="272"/>
    </location>
</feature>
<protein>
    <submittedName>
        <fullName evidence="10">RNA polymerase sigma70</fullName>
    </submittedName>
</protein>
<gene>
    <name evidence="10" type="ORF">F506_07740</name>
</gene>
<organism evidence="10 11">
    <name type="scientific">Herbaspirillum hiltneri N3</name>
    <dbReference type="NCBI Taxonomy" id="1262470"/>
    <lineage>
        <taxon>Bacteria</taxon>
        <taxon>Pseudomonadati</taxon>
        <taxon>Pseudomonadota</taxon>
        <taxon>Betaproteobacteria</taxon>
        <taxon>Burkholderiales</taxon>
        <taxon>Oxalobacteraceae</taxon>
        <taxon>Herbaspirillum</taxon>
    </lineage>
</organism>
<accession>A0ABM5UZM7</accession>
<dbReference type="Gene3D" id="3.10.450.50">
    <property type="match status" value="1"/>
</dbReference>
<dbReference type="InterPro" id="IPR014284">
    <property type="entry name" value="RNA_pol_sigma-70_dom"/>
</dbReference>
<dbReference type="SUPFAM" id="SSF88946">
    <property type="entry name" value="Sigma2 domain of RNA polymerase sigma factors"/>
    <property type="match status" value="1"/>
</dbReference>
<comment type="subunit">
    <text evidence="2">Interacts transiently with the RNA polymerase catalytic core formed by RpoA, RpoB, RpoC and RpoZ (2 alpha, 1 beta, 1 beta' and 1 omega subunit) to form the RNA polymerase holoenzyme that can initiate transcription.</text>
</comment>
<evidence type="ECO:0000259" key="8">
    <source>
        <dbReference type="Pfam" id="PF08281"/>
    </source>
</evidence>
<keyword evidence="3" id="KW-0805">Transcription regulation</keyword>
<dbReference type="InterPro" id="IPR039425">
    <property type="entry name" value="RNA_pol_sigma-70-like"/>
</dbReference>
<dbReference type="InterPro" id="IPR032710">
    <property type="entry name" value="NTF2-like_dom_sf"/>
</dbReference>
<dbReference type="Pfam" id="PF04542">
    <property type="entry name" value="Sigma70_r2"/>
    <property type="match status" value="1"/>
</dbReference>
<keyword evidence="6" id="KW-0804">Transcription</keyword>
<evidence type="ECO:0000256" key="5">
    <source>
        <dbReference type="ARBA" id="ARBA00023125"/>
    </source>
</evidence>
<dbReference type="InterPro" id="IPR013325">
    <property type="entry name" value="RNA_pol_sigma_r2"/>
</dbReference>
<dbReference type="PANTHER" id="PTHR43133">
    <property type="entry name" value="RNA POLYMERASE ECF-TYPE SIGMA FACTO"/>
    <property type="match status" value="1"/>
</dbReference>
<dbReference type="NCBIfam" id="TIGR02937">
    <property type="entry name" value="sigma70-ECF"/>
    <property type="match status" value="1"/>
</dbReference>
<dbReference type="Gene3D" id="1.10.10.10">
    <property type="entry name" value="Winged helix-like DNA-binding domain superfamily/Winged helix DNA-binding domain"/>
    <property type="match status" value="1"/>
</dbReference>
<evidence type="ECO:0000259" key="7">
    <source>
        <dbReference type="Pfam" id="PF04542"/>
    </source>
</evidence>
<dbReference type="SUPFAM" id="SSF88659">
    <property type="entry name" value="Sigma3 and sigma4 domains of RNA polymerase sigma factors"/>
    <property type="match status" value="1"/>
</dbReference>
<evidence type="ECO:0000313" key="11">
    <source>
        <dbReference type="Proteomes" id="UP000063429"/>
    </source>
</evidence>
<evidence type="ECO:0000256" key="1">
    <source>
        <dbReference type="ARBA" id="ARBA00010641"/>
    </source>
</evidence>
<feature type="domain" description="RNA polymerase sigma factor 70 region 4 type 2" evidence="8">
    <location>
        <begin position="110"/>
        <end position="159"/>
    </location>
</feature>
<feature type="domain" description="RNA polymerase sigma-70 region 2" evidence="7">
    <location>
        <begin position="17"/>
        <end position="80"/>
    </location>
</feature>
<evidence type="ECO:0000256" key="6">
    <source>
        <dbReference type="ARBA" id="ARBA00023163"/>
    </source>
</evidence>
<reference evidence="11" key="1">
    <citation type="journal article" date="2015" name="Genome Announc.">
        <title>Complete Genome Sequence of Herbaspirillum hiltneri N3 (DSM 17495), Isolated from Surface-Sterilized Wheat Roots.</title>
        <authorList>
            <person name="Guizelini D."/>
            <person name="Saizaki P.M."/>
            <person name="Coimbra N.A."/>
            <person name="Weiss V.A."/>
            <person name="Faoro H."/>
            <person name="Sfeir M.Z."/>
            <person name="Baura V.A."/>
            <person name="Monteiro R.A."/>
            <person name="Chubatsu L.S."/>
            <person name="Souza E.M."/>
            <person name="Cruz L.M."/>
            <person name="Pedrosa F.O."/>
            <person name="Raittz R.T."/>
            <person name="Marchaukoski J.N."/>
            <person name="Steffens M.B."/>
        </authorList>
    </citation>
    <scope>NUCLEOTIDE SEQUENCE [LARGE SCALE GENOMIC DNA]</scope>
    <source>
        <strain evidence="11">N3</strain>
    </source>
</reference>
<dbReference type="InterPro" id="IPR013249">
    <property type="entry name" value="RNA_pol_sigma70_r4_t2"/>
</dbReference>
<dbReference type="Proteomes" id="UP000063429">
    <property type="component" value="Chromosome"/>
</dbReference>
<keyword evidence="4" id="KW-0731">Sigma factor</keyword>